<sequence length="87" mass="9818">MSQPSHPICNSGLPAWLMKHFARAHIAVYRRTNGGRSAKLLWFPAALLTTIGRLYWRQLTRIYPPYKGYQDAADRAHPLGGVRTAVT</sequence>
<evidence type="ECO:0000313" key="1">
    <source>
        <dbReference type="EMBL" id="SBS74994.1"/>
    </source>
</evidence>
<organism evidence="1">
    <name type="scientific">uncultured Mycobacterium sp</name>
    <dbReference type="NCBI Taxonomy" id="171292"/>
    <lineage>
        <taxon>Bacteria</taxon>
        <taxon>Bacillati</taxon>
        <taxon>Actinomycetota</taxon>
        <taxon>Actinomycetes</taxon>
        <taxon>Mycobacteriales</taxon>
        <taxon>Mycobacteriaceae</taxon>
        <taxon>Mycobacterium</taxon>
        <taxon>environmental samples</taxon>
    </lineage>
</organism>
<protein>
    <submittedName>
        <fullName evidence="1">Uncharacterized protein</fullName>
    </submittedName>
</protein>
<accession>A0A1Y5P8G6</accession>
<proteinExistence type="predicted"/>
<gene>
    <name evidence="1" type="ORF">MHPYR_20311</name>
</gene>
<name>A0A1Y5P8G6_9MYCO</name>
<reference evidence="1" key="1">
    <citation type="submission" date="2016-03" db="EMBL/GenBank/DDBJ databases">
        <authorList>
            <person name="Ploux O."/>
        </authorList>
    </citation>
    <scope>NUCLEOTIDE SEQUENCE</scope>
    <source>
        <strain evidence="1">UC10</strain>
    </source>
</reference>
<dbReference type="EMBL" id="FLQS01000012">
    <property type="protein sequence ID" value="SBS74994.1"/>
    <property type="molecule type" value="Genomic_DNA"/>
</dbReference>
<dbReference type="AlphaFoldDB" id="A0A1Y5P8G6"/>